<dbReference type="Gene3D" id="2.60.40.3080">
    <property type="match status" value="1"/>
</dbReference>
<dbReference type="InterPro" id="IPR021638">
    <property type="entry name" value="DUF3244"/>
</dbReference>
<dbReference type="EMBL" id="CP002352">
    <property type="protein sequence ID" value="ADV43218.1"/>
    <property type="molecule type" value="Genomic_DNA"/>
</dbReference>
<proteinExistence type="predicted"/>
<accession>E6STE4</accession>
<dbReference type="AlphaFoldDB" id="E6STE4"/>
<dbReference type="PATRIC" id="fig|693979.3.peg.1278"/>
<reference evidence="1 2" key="2">
    <citation type="journal article" date="2011" name="Stand. Genomic Sci.">
        <title>Complete genome sequence of Bacteroides helcogenes type strain (P 36-108).</title>
        <authorList>
            <person name="Pati A."/>
            <person name="Gronow S."/>
            <person name="Zeytun A."/>
            <person name="Lapidus A."/>
            <person name="Nolan M."/>
            <person name="Hammon N."/>
            <person name="Deshpande S."/>
            <person name="Cheng J.F."/>
            <person name="Tapia R."/>
            <person name="Han C."/>
            <person name="Goodwin L."/>
            <person name="Pitluck S."/>
            <person name="Liolios K."/>
            <person name="Pagani I."/>
            <person name="Ivanova N."/>
            <person name="Mavromatis K."/>
            <person name="Chen A."/>
            <person name="Palaniappan K."/>
            <person name="Land M."/>
            <person name="Hauser L."/>
            <person name="Chang Y.J."/>
            <person name="Jeffries C.D."/>
            <person name="Detter J.C."/>
            <person name="Brambilla E."/>
            <person name="Rohde M."/>
            <person name="Goker M."/>
            <person name="Woyke T."/>
            <person name="Bristow J."/>
            <person name="Eisen J.A."/>
            <person name="Markowitz V."/>
            <person name="Hugenholtz P."/>
            <person name="Kyrpides N.C."/>
            <person name="Klenk H.P."/>
            <person name="Lucas S."/>
        </authorList>
    </citation>
    <scope>NUCLEOTIDE SEQUENCE [LARGE SCALE GENOMIC DNA]</scope>
    <source>
        <strain evidence="2">ATCC 35417 / DSM 20613 / JCM 6297 / CCUG 15421 / P 36-108</strain>
    </source>
</reference>
<gene>
    <name evidence="1" type="ordered locus">Bache_1208</name>
</gene>
<organism evidence="1 2">
    <name type="scientific">Bacteroides helcogenes (strain ATCC 35417 / DSM 20613 / JCM 6297 / CCUG 15421 / P 36-108)</name>
    <dbReference type="NCBI Taxonomy" id="693979"/>
    <lineage>
        <taxon>Bacteria</taxon>
        <taxon>Pseudomonadati</taxon>
        <taxon>Bacteroidota</taxon>
        <taxon>Bacteroidia</taxon>
        <taxon>Bacteroidales</taxon>
        <taxon>Bacteroidaceae</taxon>
        <taxon>Bacteroides</taxon>
    </lineage>
</organism>
<evidence type="ECO:0008006" key="3">
    <source>
        <dbReference type="Google" id="ProtNLM"/>
    </source>
</evidence>
<dbReference type="HOGENOM" id="CLU_1988185_0_0_10"/>
<dbReference type="Proteomes" id="UP000008630">
    <property type="component" value="Chromosome"/>
</dbReference>
<reference key="1">
    <citation type="submission" date="2010-11" db="EMBL/GenBank/DDBJ databases">
        <title>The complete genome of Bacteroides helcogenes P 36-108.</title>
        <authorList>
            <consortium name="US DOE Joint Genome Institute (JGI-PGF)"/>
            <person name="Lucas S."/>
            <person name="Copeland A."/>
            <person name="Lapidus A."/>
            <person name="Bruce D."/>
            <person name="Goodwin L."/>
            <person name="Pitluck S."/>
            <person name="Kyrpides N."/>
            <person name="Mavromatis K."/>
            <person name="Ivanova N."/>
            <person name="Zeytun A."/>
            <person name="Brettin T."/>
            <person name="Detter J.C."/>
            <person name="Tapia R."/>
            <person name="Han C."/>
            <person name="Land M."/>
            <person name="Hauser L."/>
            <person name="Markowitz V."/>
            <person name="Cheng J.-F."/>
            <person name="Hugenholtz P."/>
            <person name="Woyke T."/>
            <person name="Wu D."/>
            <person name="Gronow S."/>
            <person name="Wellnitz S."/>
            <person name="Brambilla E."/>
            <person name="Klenk H.-P."/>
            <person name="Eisen J.A."/>
        </authorList>
    </citation>
    <scope>NUCLEOTIDE SEQUENCE</scope>
    <source>
        <strain>P 36-108</strain>
    </source>
</reference>
<keyword evidence="2" id="KW-1185">Reference proteome</keyword>
<dbReference type="OrthoDB" id="1100359at2"/>
<dbReference type="STRING" id="693979.Bache_1208"/>
<dbReference type="eggNOG" id="ENOG5030WNR">
    <property type="taxonomic scope" value="Bacteria"/>
</dbReference>
<dbReference type="Pfam" id="PF11589">
    <property type="entry name" value="DUF3244"/>
    <property type="match status" value="1"/>
</dbReference>
<sequence length="124" mass="13969">MKTKYLLLLVVGIFCSMSIKAIEKNIPICSYSDFEEEWGKDRRSITLEPIAAIDGNTIHIYTDIAVSSVTVVVKDQCGNAVYYNGDGTSSQCHTFGMYDLQDGDYLLEFKIGDESYYGYFSIQQ</sequence>
<dbReference type="RefSeq" id="WP_013546812.1">
    <property type="nucleotide sequence ID" value="NC_014933.1"/>
</dbReference>
<protein>
    <recommendedName>
        <fullName evidence="3">DUF3244 domain-containing protein</fullName>
    </recommendedName>
</protein>
<name>E6STE4_BACT6</name>
<dbReference type="KEGG" id="bhl:Bache_1208"/>
<evidence type="ECO:0000313" key="1">
    <source>
        <dbReference type="EMBL" id="ADV43218.1"/>
    </source>
</evidence>
<evidence type="ECO:0000313" key="2">
    <source>
        <dbReference type="Proteomes" id="UP000008630"/>
    </source>
</evidence>